<dbReference type="SFLD" id="SFLDG01136">
    <property type="entry name" value="C1.6:_Phosphoserine_Phosphatas"/>
    <property type="match status" value="1"/>
</dbReference>
<dbReference type="Gene3D" id="3.40.50.1000">
    <property type="entry name" value="HAD superfamily/HAD-like"/>
    <property type="match status" value="1"/>
</dbReference>
<name>A0A0F9UBY2_9ZZZZ</name>
<dbReference type="InterPro" id="IPR010023">
    <property type="entry name" value="KdsC_fam"/>
</dbReference>
<evidence type="ECO:0000313" key="7">
    <source>
        <dbReference type="EMBL" id="KKN84852.1"/>
    </source>
</evidence>
<dbReference type="GO" id="GO:0016788">
    <property type="term" value="F:hydrolase activity, acting on ester bonds"/>
    <property type="evidence" value="ECO:0007669"/>
    <property type="project" value="InterPro"/>
</dbReference>
<evidence type="ECO:0000256" key="2">
    <source>
        <dbReference type="ARBA" id="ARBA00005893"/>
    </source>
</evidence>
<dbReference type="CDD" id="cd01630">
    <property type="entry name" value="HAD_KDO-like"/>
    <property type="match status" value="1"/>
</dbReference>
<comment type="cofactor">
    <cofactor evidence="1">
        <name>Mg(2+)</name>
        <dbReference type="ChEBI" id="CHEBI:18420"/>
    </cofactor>
</comment>
<dbReference type="SFLD" id="SFLDG01138">
    <property type="entry name" value="C1.6.2:_Deoxy-d-mannose-octulo"/>
    <property type="match status" value="1"/>
</dbReference>
<dbReference type="SFLD" id="SFLDS00003">
    <property type="entry name" value="Haloacid_Dehalogenase"/>
    <property type="match status" value="1"/>
</dbReference>
<keyword evidence="5" id="KW-0378">Hydrolase</keyword>
<dbReference type="InterPro" id="IPR036412">
    <property type="entry name" value="HAD-like_sf"/>
</dbReference>
<dbReference type="PANTHER" id="PTHR21485:SF3">
    <property type="entry name" value="N-ACYLNEURAMINATE CYTIDYLYLTRANSFERASE"/>
    <property type="match status" value="1"/>
</dbReference>
<keyword evidence="4" id="KW-0479">Metal-binding</keyword>
<dbReference type="PIRSF" id="PIRSF006118">
    <property type="entry name" value="KDO8-P_Ptase"/>
    <property type="match status" value="1"/>
</dbReference>
<protein>
    <recommendedName>
        <fullName evidence="8">Phenylphosphate carboxylase subunit delta</fullName>
    </recommendedName>
</protein>
<proteinExistence type="inferred from homology"/>
<dbReference type="GO" id="GO:0046872">
    <property type="term" value="F:metal ion binding"/>
    <property type="evidence" value="ECO:0007669"/>
    <property type="project" value="UniProtKB-KW"/>
</dbReference>
<dbReference type="SUPFAM" id="SSF56784">
    <property type="entry name" value="HAD-like"/>
    <property type="match status" value="1"/>
</dbReference>
<keyword evidence="6" id="KW-0460">Magnesium</keyword>
<organism evidence="7">
    <name type="scientific">marine sediment metagenome</name>
    <dbReference type="NCBI Taxonomy" id="412755"/>
    <lineage>
        <taxon>unclassified sequences</taxon>
        <taxon>metagenomes</taxon>
        <taxon>ecological metagenomes</taxon>
    </lineage>
</organism>
<evidence type="ECO:0000256" key="3">
    <source>
        <dbReference type="ARBA" id="ARBA00011881"/>
    </source>
</evidence>
<dbReference type="AlphaFoldDB" id="A0A0F9UBY2"/>
<evidence type="ECO:0000256" key="4">
    <source>
        <dbReference type="ARBA" id="ARBA00022723"/>
    </source>
</evidence>
<dbReference type="Pfam" id="PF08282">
    <property type="entry name" value="Hydrolase_3"/>
    <property type="match status" value="1"/>
</dbReference>
<accession>A0A0F9UBY2</accession>
<reference evidence="7" key="1">
    <citation type="journal article" date="2015" name="Nature">
        <title>Complex archaea that bridge the gap between prokaryotes and eukaryotes.</title>
        <authorList>
            <person name="Spang A."/>
            <person name="Saw J.H."/>
            <person name="Jorgensen S.L."/>
            <person name="Zaremba-Niedzwiedzka K."/>
            <person name="Martijn J."/>
            <person name="Lind A.E."/>
            <person name="van Eijk R."/>
            <person name="Schleper C."/>
            <person name="Guy L."/>
            <person name="Ettema T.J."/>
        </authorList>
    </citation>
    <scope>NUCLEOTIDE SEQUENCE</scope>
</reference>
<dbReference type="FunFam" id="3.40.50.1000:FF:000029">
    <property type="entry name" value="3-deoxy-D-manno-octulosonate 8-phosphate phosphatase KdsC"/>
    <property type="match status" value="1"/>
</dbReference>
<dbReference type="PANTHER" id="PTHR21485">
    <property type="entry name" value="HAD SUPERFAMILY MEMBERS CMAS AND KDSC"/>
    <property type="match status" value="1"/>
</dbReference>
<evidence type="ECO:0000256" key="6">
    <source>
        <dbReference type="ARBA" id="ARBA00022842"/>
    </source>
</evidence>
<gene>
    <name evidence="7" type="ORF">LCGC14_0285160</name>
</gene>
<dbReference type="InterPro" id="IPR050793">
    <property type="entry name" value="CMP-NeuNAc_synthase"/>
</dbReference>
<dbReference type="EMBL" id="LAZR01000166">
    <property type="protein sequence ID" value="KKN84852.1"/>
    <property type="molecule type" value="Genomic_DNA"/>
</dbReference>
<evidence type="ECO:0000256" key="5">
    <source>
        <dbReference type="ARBA" id="ARBA00022801"/>
    </source>
</evidence>
<comment type="similarity">
    <text evidence="2">Belongs to the KdsC family.</text>
</comment>
<sequence>MAAADYKTIDLLVLDVDGVLTDGRIILGPDGEETKVFNVRDGWGMRAWRRSGRTLAIITGRSSPAVAQRGDELGVEIVRQGAKRKLPVYRQVLAELGVPAERTAVMGDDLTDLPLMRASGLAIAPADAVDEVRQAADVVTERGGGAGCVRELIELILKAVGDWPAVTARYDDETL</sequence>
<evidence type="ECO:0000256" key="1">
    <source>
        <dbReference type="ARBA" id="ARBA00001946"/>
    </source>
</evidence>
<evidence type="ECO:0008006" key="8">
    <source>
        <dbReference type="Google" id="ProtNLM"/>
    </source>
</evidence>
<comment type="caution">
    <text evidence="7">The sequence shown here is derived from an EMBL/GenBank/DDBJ whole genome shotgun (WGS) entry which is preliminary data.</text>
</comment>
<dbReference type="InterPro" id="IPR023214">
    <property type="entry name" value="HAD_sf"/>
</dbReference>
<dbReference type="NCBIfam" id="TIGR01670">
    <property type="entry name" value="KdsC-phosphatas"/>
    <property type="match status" value="1"/>
</dbReference>
<dbReference type="GO" id="GO:0008781">
    <property type="term" value="F:N-acylneuraminate cytidylyltransferase activity"/>
    <property type="evidence" value="ECO:0007669"/>
    <property type="project" value="TreeGrafter"/>
</dbReference>
<comment type="subunit">
    <text evidence="3">Homotetramer.</text>
</comment>